<dbReference type="Pfam" id="PF26002">
    <property type="entry name" value="Beta-barrel_AprE"/>
    <property type="match status" value="1"/>
</dbReference>
<keyword evidence="8 9" id="KW-0472">Membrane</keyword>
<feature type="coiled-coil region" evidence="10">
    <location>
        <begin position="181"/>
        <end position="215"/>
    </location>
</feature>
<comment type="caution">
    <text evidence="9">Lacks conserved residue(s) required for the propagation of feature annotation.</text>
</comment>
<evidence type="ECO:0000256" key="7">
    <source>
        <dbReference type="ARBA" id="ARBA00022989"/>
    </source>
</evidence>
<dbReference type="PANTHER" id="PTHR30386">
    <property type="entry name" value="MEMBRANE FUSION SUBUNIT OF EMRAB-TOLC MULTIDRUG EFFLUX PUMP"/>
    <property type="match status" value="1"/>
</dbReference>
<keyword evidence="7 9" id="KW-1133">Transmembrane helix</keyword>
<dbReference type="EMBL" id="JAOCQF010000002">
    <property type="protein sequence ID" value="MCT8330757.1"/>
    <property type="molecule type" value="Genomic_DNA"/>
</dbReference>
<feature type="transmembrane region" description="Helical" evidence="9">
    <location>
        <begin position="48"/>
        <end position="67"/>
    </location>
</feature>
<dbReference type="Gene3D" id="2.40.50.100">
    <property type="match status" value="1"/>
</dbReference>
<dbReference type="RefSeq" id="WP_261496609.1">
    <property type="nucleotide sequence ID" value="NZ_JAOCQF010000002.1"/>
</dbReference>
<evidence type="ECO:0000313" key="13">
    <source>
        <dbReference type="EMBL" id="MCT8330757.1"/>
    </source>
</evidence>
<evidence type="ECO:0000259" key="12">
    <source>
        <dbReference type="Pfam" id="PF26002"/>
    </source>
</evidence>
<evidence type="ECO:0000259" key="11">
    <source>
        <dbReference type="Pfam" id="PF25994"/>
    </source>
</evidence>
<protein>
    <recommendedName>
        <fullName evidence="9">Membrane fusion protein (MFP) family protein</fullName>
    </recommendedName>
</protein>
<dbReference type="InterPro" id="IPR010129">
    <property type="entry name" value="T1SS_HlyD"/>
</dbReference>
<dbReference type="PRINTS" id="PR01490">
    <property type="entry name" value="RTXTOXIND"/>
</dbReference>
<name>A0ABT2NP95_9RHOB</name>
<evidence type="ECO:0000256" key="4">
    <source>
        <dbReference type="ARBA" id="ARBA00022475"/>
    </source>
</evidence>
<comment type="caution">
    <text evidence="13">The sequence shown here is derived from an EMBL/GenBank/DDBJ whole genome shotgun (WGS) entry which is preliminary data.</text>
</comment>
<dbReference type="InterPro" id="IPR058982">
    <property type="entry name" value="Beta-barrel_AprE"/>
</dbReference>
<dbReference type="Pfam" id="PF25994">
    <property type="entry name" value="HH_AprE"/>
    <property type="match status" value="1"/>
</dbReference>
<dbReference type="PANTHER" id="PTHR30386:SF17">
    <property type="entry name" value="ALKALINE PROTEASE SECRETION PROTEIN APRE"/>
    <property type="match status" value="1"/>
</dbReference>
<reference evidence="14" key="1">
    <citation type="submission" date="2023-07" db="EMBL/GenBank/DDBJ databases">
        <title>Defluviimonas sediminis sp. nov., isolated from mangrove sediment.</title>
        <authorList>
            <person name="Liu L."/>
            <person name="Li J."/>
            <person name="Huang Y."/>
            <person name="Pan J."/>
            <person name="Li M."/>
        </authorList>
    </citation>
    <scope>NUCLEOTIDE SEQUENCE [LARGE SCALE GENOMIC DNA]</scope>
    <source>
        <strain evidence="14">FT324</strain>
    </source>
</reference>
<keyword evidence="3 9" id="KW-0813">Transport</keyword>
<evidence type="ECO:0000256" key="6">
    <source>
        <dbReference type="ARBA" id="ARBA00022692"/>
    </source>
</evidence>
<dbReference type="NCBIfam" id="TIGR01843">
    <property type="entry name" value="type_I_hlyD"/>
    <property type="match status" value="1"/>
</dbReference>
<sequence length="466" mass="50930">MDSQGYLVAGLIVVAILAGAFLLRRRLGAPPPEGETMALLALTRGPRLFGFAVVAVFFGLFGAWSALAPLASAALAPGVVSPDGSRKTVQHLDGGIIRQIHVHEGDHVQAGDPLISLEETRALSRYEDLRERQIYLLAAEARLAAEQIGADAVAYPDLVQDDGMTGPTAMRSQDALFSDRRETQRAREDILRRRVAQLEEENLGLQEVIAVQDEQLDLIAQEIEAALDLYQQGLERLPRVLELKRQRADIHASQASNKAAIARNGQQIAEAELQLLASRQQIREEASTELAEVRGELASLRNQLTERADVLARTRVSAPISGLVMNVQVTTEAGGVLGAGSPILDIVPEDARLIVDARVRPLDIDSVRPEMQARVVLTAYNQRFLPQIFGRVRSVSADRLIDERNGEPYFLARIEVPPEEIDKLGGKVDLVAGMPVDVMILTGETTLADLLIRPIAESLRKSFRDS</sequence>
<evidence type="ECO:0000256" key="8">
    <source>
        <dbReference type="ARBA" id="ARBA00023136"/>
    </source>
</evidence>
<evidence type="ECO:0000256" key="9">
    <source>
        <dbReference type="RuleBase" id="RU365093"/>
    </source>
</evidence>
<keyword evidence="5 9" id="KW-0997">Cell inner membrane</keyword>
<feature type="domain" description="AprE-like long alpha-helical hairpin" evidence="11">
    <location>
        <begin position="123"/>
        <end position="309"/>
    </location>
</feature>
<keyword evidence="6 9" id="KW-0812">Transmembrane</keyword>
<evidence type="ECO:0000256" key="5">
    <source>
        <dbReference type="ARBA" id="ARBA00022519"/>
    </source>
</evidence>
<organism evidence="13 14">
    <name type="scientific">Albidovulum sediminis</name>
    <dbReference type="NCBI Taxonomy" id="3066345"/>
    <lineage>
        <taxon>Bacteria</taxon>
        <taxon>Pseudomonadati</taxon>
        <taxon>Pseudomonadota</taxon>
        <taxon>Alphaproteobacteria</taxon>
        <taxon>Rhodobacterales</taxon>
        <taxon>Paracoccaceae</taxon>
        <taxon>Albidovulum</taxon>
    </lineage>
</organism>
<dbReference type="InterPro" id="IPR058781">
    <property type="entry name" value="HH_AprE-like"/>
</dbReference>
<evidence type="ECO:0000256" key="10">
    <source>
        <dbReference type="SAM" id="Coils"/>
    </source>
</evidence>
<evidence type="ECO:0000256" key="1">
    <source>
        <dbReference type="ARBA" id="ARBA00004377"/>
    </source>
</evidence>
<gene>
    <name evidence="13" type="ORF">N5I32_14635</name>
</gene>
<keyword evidence="10" id="KW-0175">Coiled coil</keyword>
<comment type="subcellular location">
    <subcellularLocation>
        <location evidence="1 9">Cell inner membrane</location>
        <topology evidence="1 9">Single-pass membrane protein</topology>
    </subcellularLocation>
</comment>
<proteinExistence type="inferred from homology"/>
<feature type="domain" description="AprE-like beta-barrel" evidence="12">
    <location>
        <begin position="353"/>
        <end position="443"/>
    </location>
</feature>
<keyword evidence="4 9" id="KW-1003">Cell membrane</keyword>
<evidence type="ECO:0000256" key="2">
    <source>
        <dbReference type="ARBA" id="ARBA00009477"/>
    </source>
</evidence>
<dbReference type="Gene3D" id="2.40.30.170">
    <property type="match status" value="1"/>
</dbReference>
<dbReference type="Proteomes" id="UP001205601">
    <property type="component" value="Unassembled WGS sequence"/>
</dbReference>
<evidence type="ECO:0000256" key="3">
    <source>
        <dbReference type="ARBA" id="ARBA00022448"/>
    </source>
</evidence>
<accession>A0ABT2NP95</accession>
<evidence type="ECO:0000313" key="14">
    <source>
        <dbReference type="Proteomes" id="UP001205601"/>
    </source>
</evidence>
<feature type="transmembrane region" description="Helical" evidence="9">
    <location>
        <begin position="6"/>
        <end position="27"/>
    </location>
</feature>
<dbReference type="InterPro" id="IPR050739">
    <property type="entry name" value="MFP"/>
</dbReference>
<comment type="similarity">
    <text evidence="2 9">Belongs to the membrane fusion protein (MFP) (TC 8.A.1) family.</text>
</comment>
<keyword evidence="14" id="KW-1185">Reference proteome</keyword>